<evidence type="ECO:0000313" key="1">
    <source>
        <dbReference type="EMBL" id="KAH3882604.1"/>
    </source>
</evidence>
<proteinExistence type="predicted"/>
<gene>
    <name evidence="1" type="ORF">DPMN_006546</name>
</gene>
<reference evidence="1" key="2">
    <citation type="submission" date="2020-11" db="EMBL/GenBank/DDBJ databases">
        <authorList>
            <person name="McCartney M.A."/>
            <person name="Auch B."/>
            <person name="Kono T."/>
            <person name="Mallez S."/>
            <person name="Becker A."/>
            <person name="Gohl D.M."/>
            <person name="Silverstein K.A.T."/>
            <person name="Koren S."/>
            <person name="Bechman K.B."/>
            <person name="Herman A."/>
            <person name="Abrahante J.E."/>
            <person name="Garbe J."/>
        </authorList>
    </citation>
    <scope>NUCLEOTIDE SEQUENCE</scope>
    <source>
        <strain evidence="1">Duluth1</strain>
        <tissue evidence="1">Whole animal</tissue>
    </source>
</reference>
<comment type="caution">
    <text evidence="1">The sequence shown here is derived from an EMBL/GenBank/DDBJ whole genome shotgun (WGS) entry which is preliminary data.</text>
</comment>
<name>A0A9D4MVI9_DREPO</name>
<organism evidence="1 2">
    <name type="scientific">Dreissena polymorpha</name>
    <name type="common">Zebra mussel</name>
    <name type="synonym">Mytilus polymorpha</name>
    <dbReference type="NCBI Taxonomy" id="45954"/>
    <lineage>
        <taxon>Eukaryota</taxon>
        <taxon>Metazoa</taxon>
        <taxon>Spiralia</taxon>
        <taxon>Lophotrochozoa</taxon>
        <taxon>Mollusca</taxon>
        <taxon>Bivalvia</taxon>
        <taxon>Autobranchia</taxon>
        <taxon>Heteroconchia</taxon>
        <taxon>Euheterodonta</taxon>
        <taxon>Imparidentia</taxon>
        <taxon>Neoheterodontei</taxon>
        <taxon>Myida</taxon>
        <taxon>Dreissenoidea</taxon>
        <taxon>Dreissenidae</taxon>
        <taxon>Dreissena</taxon>
    </lineage>
</organism>
<reference evidence="1" key="1">
    <citation type="journal article" date="2019" name="bioRxiv">
        <title>The Genome of the Zebra Mussel, Dreissena polymorpha: A Resource for Invasive Species Research.</title>
        <authorList>
            <person name="McCartney M.A."/>
            <person name="Auch B."/>
            <person name="Kono T."/>
            <person name="Mallez S."/>
            <person name="Zhang Y."/>
            <person name="Obille A."/>
            <person name="Becker A."/>
            <person name="Abrahante J.E."/>
            <person name="Garbe J."/>
            <person name="Badalamenti J.P."/>
            <person name="Herman A."/>
            <person name="Mangelson H."/>
            <person name="Liachko I."/>
            <person name="Sullivan S."/>
            <person name="Sone E.D."/>
            <person name="Koren S."/>
            <person name="Silverstein K.A.T."/>
            <person name="Beckman K.B."/>
            <person name="Gohl D.M."/>
        </authorList>
    </citation>
    <scope>NUCLEOTIDE SEQUENCE</scope>
    <source>
        <strain evidence="1">Duluth1</strain>
        <tissue evidence="1">Whole animal</tissue>
    </source>
</reference>
<protein>
    <submittedName>
        <fullName evidence="1">Uncharacterized protein</fullName>
    </submittedName>
</protein>
<evidence type="ECO:0000313" key="2">
    <source>
        <dbReference type="Proteomes" id="UP000828390"/>
    </source>
</evidence>
<dbReference type="EMBL" id="JAIWYP010000001">
    <property type="protein sequence ID" value="KAH3882604.1"/>
    <property type="molecule type" value="Genomic_DNA"/>
</dbReference>
<dbReference type="AlphaFoldDB" id="A0A9D4MVI9"/>
<keyword evidence="2" id="KW-1185">Reference proteome</keyword>
<dbReference type="Proteomes" id="UP000828390">
    <property type="component" value="Unassembled WGS sequence"/>
</dbReference>
<accession>A0A9D4MVI9</accession>
<sequence length="66" mass="7618">MFYPGGYRFMPKPEADEESPYILMAVCSLKEKQISGSGQRHFRADYKRRRGIERSNKGTLLEYLGG</sequence>